<evidence type="ECO:0000256" key="5">
    <source>
        <dbReference type="ARBA" id="ARBA00022771"/>
    </source>
</evidence>
<evidence type="ECO:0000313" key="11">
    <source>
        <dbReference type="EMBL" id="CAB4963219.1"/>
    </source>
</evidence>
<evidence type="ECO:0000259" key="10">
    <source>
        <dbReference type="PROSITE" id="PS51188"/>
    </source>
</evidence>
<keyword evidence="5" id="KW-0863">Zinc-finger</keyword>
<dbReference type="InterPro" id="IPR036869">
    <property type="entry name" value="J_dom_sf"/>
</dbReference>
<dbReference type="GO" id="GO:0042026">
    <property type="term" value="P:protein refolding"/>
    <property type="evidence" value="ECO:0007669"/>
    <property type="project" value="TreeGrafter"/>
</dbReference>
<evidence type="ECO:0000256" key="1">
    <source>
        <dbReference type="ARBA" id="ARBA00022490"/>
    </source>
</evidence>
<dbReference type="CDD" id="cd06257">
    <property type="entry name" value="DnaJ"/>
    <property type="match status" value="1"/>
</dbReference>
<dbReference type="CDD" id="cd10719">
    <property type="entry name" value="DnaJ_zf"/>
    <property type="match status" value="1"/>
</dbReference>
<dbReference type="GO" id="GO:0005524">
    <property type="term" value="F:ATP binding"/>
    <property type="evidence" value="ECO:0007669"/>
    <property type="project" value="InterPro"/>
</dbReference>
<dbReference type="GO" id="GO:0009408">
    <property type="term" value="P:response to heat"/>
    <property type="evidence" value="ECO:0007669"/>
    <property type="project" value="InterPro"/>
</dbReference>
<accession>A0A6J7LAT8</accession>
<dbReference type="AlphaFoldDB" id="A0A6J7LAT8"/>
<evidence type="ECO:0000256" key="3">
    <source>
        <dbReference type="ARBA" id="ARBA00022723"/>
    </source>
</evidence>
<dbReference type="GO" id="GO:0005737">
    <property type="term" value="C:cytoplasm"/>
    <property type="evidence" value="ECO:0007669"/>
    <property type="project" value="TreeGrafter"/>
</dbReference>
<keyword evidence="7" id="KW-0346">Stress response</keyword>
<dbReference type="FunFam" id="2.60.260.20:FF:000005">
    <property type="entry name" value="Chaperone protein dnaJ 1, mitochondrial"/>
    <property type="match status" value="1"/>
</dbReference>
<dbReference type="PROSITE" id="PS51188">
    <property type="entry name" value="ZF_CR"/>
    <property type="match status" value="1"/>
</dbReference>
<dbReference type="Gene3D" id="2.60.260.20">
    <property type="entry name" value="Urease metallochaperone UreE, N-terminal domain"/>
    <property type="match status" value="2"/>
</dbReference>
<dbReference type="NCBIfam" id="NF010871">
    <property type="entry name" value="PRK14278.1"/>
    <property type="match status" value="1"/>
</dbReference>
<feature type="domain" description="J" evidence="9">
    <location>
        <begin position="3"/>
        <end position="67"/>
    </location>
</feature>
<evidence type="ECO:0000256" key="2">
    <source>
        <dbReference type="ARBA" id="ARBA00022705"/>
    </source>
</evidence>
<dbReference type="Gene3D" id="2.10.230.10">
    <property type="entry name" value="Heat shock protein DnaJ, cysteine-rich domain"/>
    <property type="match status" value="1"/>
</dbReference>
<dbReference type="HAMAP" id="MF_01152">
    <property type="entry name" value="DnaJ"/>
    <property type="match status" value="1"/>
</dbReference>
<evidence type="ECO:0000256" key="6">
    <source>
        <dbReference type="ARBA" id="ARBA00022833"/>
    </source>
</evidence>
<dbReference type="InterPro" id="IPR008971">
    <property type="entry name" value="HSP40/DnaJ_pept-bd"/>
</dbReference>
<keyword evidence="8" id="KW-0143">Chaperone</keyword>
<dbReference type="SUPFAM" id="SSF57938">
    <property type="entry name" value="DnaJ/Hsp40 cysteine-rich domain"/>
    <property type="match status" value="1"/>
</dbReference>
<dbReference type="PROSITE" id="PS50076">
    <property type="entry name" value="DNAJ_2"/>
    <property type="match status" value="1"/>
</dbReference>
<keyword evidence="3" id="KW-0479">Metal-binding</keyword>
<dbReference type="Gene3D" id="1.10.287.110">
    <property type="entry name" value="DnaJ domain"/>
    <property type="match status" value="1"/>
</dbReference>
<name>A0A6J7LAT8_9ZZZZ</name>
<evidence type="ECO:0000256" key="8">
    <source>
        <dbReference type="ARBA" id="ARBA00023186"/>
    </source>
</evidence>
<sequence>MSDHYQTLGVDRGASADEIKKAYRKIARELHPDVNPDPAVQDKFKEVTAAYEVLSDPQKRQSYDMGGSGFGGFGGGFGGGGFSDIMDAFFGGGQNRGPRPRMRQGQDALIRVEVDLNEACFGTERDISVENAVTCTKCSGQGSADSSPPSMCQVCKGRGETQQVQRSFLGQVMTSRPCSACQGYGSVIQNPCRECAGDGRVRARQNISVKIPAGVETGNRIQLAGRGEVGAGGGPAGDLYVEIVEAEHPFLIRDGHNLHVAIEVSFAAAALGTKVKVECLDGEIDVEVRPGTQSGATIPVRSKGMTRLRAATRGDLIVHVEVQTPHKLNREQEDLLRKFAASRGEKPGDVKIKGHEQGFFSKFRDAFGR</sequence>
<keyword evidence="4" id="KW-0677">Repeat</keyword>
<keyword evidence="1" id="KW-0963">Cytoplasm</keyword>
<dbReference type="InterPro" id="IPR001305">
    <property type="entry name" value="HSP_DnaJ_Cys-rich_dom"/>
</dbReference>
<dbReference type="PANTHER" id="PTHR43096:SF48">
    <property type="entry name" value="CHAPERONE PROTEIN DNAJ"/>
    <property type="match status" value="1"/>
</dbReference>
<dbReference type="SMART" id="SM00271">
    <property type="entry name" value="DnaJ"/>
    <property type="match status" value="1"/>
</dbReference>
<dbReference type="SUPFAM" id="SSF46565">
    <property type="entry name" value="Chaperone J-domain"/>
    <property type="match status" value="1"/>
</dbReference>
<keyword evidence="6" id="KW-0862">Zinc</keyword>
<reference evidence="11" key="1">
    <citation type="submission" date="2020-05" db="EMBL/GenBank/DDBJ databases">
        <authorList>
            <person name="Chiriac C."/>
            <person name="Salcher M."/>
            <person name="Ghai R."/>
            <person name="Kavagutti S V."/>
        </authorList>
    </citation>
    <scope>NUCLEOTIDE SEQUENCE</scope>
</reference>
<dbReference type="CDD" id="cd10747">
    <property type="entry name" value="DnaJ_C"/>
    <property type="match status" value="1"/>
</dbReference>
<dbReference type="PROSITE" id="PS00636">
    <property type="entry name" value="DNAJ_1"/>
    <property type="match status" value="1"/>
</dbReference>
<dbReference type="GO" id="GO:0008270">
    <property type="term" value="F:zinc ion binding"/>
    <property type="evidence" value="ECO:0007669"/>
    <property type="project" value="UniProtKB-KW"/>
</dbReference>
<dbReference type="SUPFAM" id="SSF49493">
    <property type="entry name" value="HSP40/DnaJ peptide-binding domain"/>
    <property type="match status" value="2"/>
</dbReference>
<dbReference type="GO" id="GO:0006260">
    <property type="term" value="P:DNA replication"/>
    <property type="evidence" value="ECO:0007669"/>
    <property type="project" value="UniProtKB-KW"/>
</dbReference>
<dbReference type="Pfam" id="PF00226">
    <property type="entry name" value="DnaJ"/>
    <property type="match status" value="1"/>
</dbReference>
<organism evidence="11">
    <name type="scientific">freshwater metagenome</name>
    <dbReference type="NCBI Taxonomy" id="449393"/>
    <lineage>
        <taxon>unclassified sequences</taxon>
        <taxon>metagenomes</taxon>
        <taxon>ecological metagenomes</taxon>
    </lineage>
</organism>
<dbReference type="EMBL" id="CAFBNQ010000121">
    <property type="protein sequence ID" value="CAB4963219.1"/>
    <property type="molecule type" value="Genomic_DNA"/>
</dbReference>
<evidence type="ECO:0000259" key="9">
    <source>
        <dbReference type="PROSITE" id="PS50076"/>
    </source>
</evidence>
<dbReference type="NCBIfam" id="TIGR02349">
    <property type="entry name" value="DnaJ_bact"/>
    <property type="match status" value="1"/>
</dbReference>
<dbReference type="FunFam" id="2.10.230.10:FF:000002">
    <property type="entry name" value="Molecular chaperone DnaJ"/>
    <property type="match status" value="1"/>
</dbReference>
<dbReference type="InterPro" id="IPR012724">
    <property type="entry name" value="DnaJ"/>
</dbReference>
<dbReference type="InterPro" id="IPR036410">
    <property type="entry name" value="HSP_DnaJ_Cys-rich_dom_sf"/>
</dbReference>
<proteinExistence type="inferred from homology"/>
<dbReference type="InterPro" id="IPR002939">
    <property type="entry name" value="DnaJ_C"/>
</dbReference>
<dbReference type="Pfam" id="PF00684">
    <property type="entry name" value="DnaJ_CXXCXGXG"/>
    <property type="match status" value="1"/>
</dbReference>
<dbReference type="PRINTS" id="PR00625">
    <property type="entry name" value="JDOMAIN"/>
</dbReference>
<dbReference type="InterPro" id="IPR018253">
    <property type="entry name" value="DnaJ_domain_CS"/>
</dbReference>
<feature type="domain" description="CR-type" evidence="10">
    <location>
        <begin position="122"/>
        <end position="204"/>
    </location>
</feature>
<protein>
    <submittedName>
        <fullName evidence="11">Unannotated protein</fullName>
    </submittedName>
</protein>
<gene>
    <name evidence="11" type="ORF">UFOPK3861_00932</name>
</gene>
<dbReference type="Pfam" id="PF01556">
    <property type="entry name" value="DnaJ_C"/>
    <property type="match status" value="1"/>
</dbReference>
<dbReference type="GO" id="GO:0051082">
    <property type="term" value="F:unfolded protein binding"/>
    <property type="evidence" value="ECO:0007669"/>
    <property type="project" value="InterPro"/>
</dbReference>
<evidence type="ECO:0000256" key="7">
    <source>
        <dbReference type="ARBA" id="ARBA00023016"/>
    </source>
</evidence>
<evidence type="ECO:0000256" key="4">
    <source>
        <dbReference type="ARBA" id="ARBA00022737"/>
    </source>
</evidence>
<dbReference type="NCBIfam" id="NF008035">
    <property type="entry name" value="PRK10767.1"/>
    <property type="match status" value="1"/>
</dbReference>
<dbReference type="InterPro" id="IPR001623">
    <property type="entry name" value="DnaJ_domain"/>
</dbReference>
<dbReference type="GO" id="GO:0031072">
    <property type="term" value="F:heat shock protein binding"/>
    <property type="evidence" value="ECO:0007669"/>
    <property type="project" value="InterPro"/>
</dbReference>
<dbReference type="PANTHER" id="PTHR43096">
    <property type="entry name" value="DNAJ HOMOLOG 1, MITOCHONDRIAL-RELATED"/>
    <property type="match status" value="1"/>
</dbReference>
<keyword evidence="2" id="KW-0235">DNA replication</keyword>